<comment type="caution">
    <text evidence="3">The sequence shown here is derived from an EMBL/GenBank/DDBJ whole genome shotgun (WGS) entry which is preliminary data.</text>
</comment>
<keyword evidence="4" id="KW-1185">Reference proteome</keyword>
<dbReference type="InterPro" id="IPR000594">
    <property type="entry name" value="ThiF_NAD_FAD-bd"/>
</dbReference>
<dbReference type="PANTHER" id="PTHR43267">
    <property type="entry name" value="TRNA THREONYLCARBAMOYLADENOSINE DEHYDRATASE"/>
    <property type="match status" value="1"/>
</dbReference>
<gene>
    <name evidence="3" type="ORF">WNY77_09640</name>
</gene>
<dbReference type="InterPro" id="IPR029752">
    <property type="entry name" value="D-isomer_DH_CS1"/>
</dbReference>
<feature type="domain" description="THIF-type NAD/FAD binding fold" evidence="1">
    <location>
        <begin position="341"/>
        <end position="508"/>
    </location>
</feature>
<dbReference type="EMBL" id="JBBMQS010000005">
    <property type="protein sequence ID" value="MEM5497653.1"/>
    <property type="molecule type" value="Genomic_DNA"/>
</dbReference>
<dbReference type="InterPro" id="IPR032701">
    <property type="entry name" value="Prok-E2_B_dom"/>
</dbReference>
<dbReference type="PROSITE" id="PS00065">
    <property type="entry name" value="D_2_HYDROXYACID_DH_1"/>
    <property type="match status" value="1"/>
</dbReference>
<dbReference type="GO" id="GO:0016779">
    <property type="term" value="F:nucleotidyltransferase activity"/>
    <property type="evidence" value="ECO:0007669"/>
    <property type="project" value="UniProtKB-KW"/>
</dbReference>
<dbReference type="InterPro" id="IPR035985">
    <property type="entry name" value="Ubiquitin-activating_enz"/>
</dbReference>
<dbReference type="InterPro" id="IPR016135">
    <property type="entry name" value="UBQ-conjugating_enzyme/RWD"/>
</dbReference>
<name>A0ABU9SUV1_9ALTE</name>
<dbReference type="PANTHER" id="PTHR43267:SF1">
    <property type="entry name" value="TRNA THREONYLCARBAMOYLADENOSINE DEHYDRATASE"/>
    <property type="match status" value="1"/>
</dbReference>
<proteinExistence type="predicted"/>
<dbReference type="Gene3D" id="3.40.50.720">
    <property type="entry name" value="NAD(P)-binding Rossmann-like Domain"/>
    <property type="match status" value="1"/>
</dbReference>
<evidence type="ECO:0000259" key="2">
    <source>
        <dbReference type="Pfam" id="PF14461"/>
    </source>
</evidence>
<dbReference type="SUPFAM" id="SSF54495">
    <property type="entry name" value="UBC-like"/>
    <property type="match status" value="1"/>
</dbReference>
<dbReference type="RefSeq" id="WP_342881583.1">
    <property type="nucleotide sequence ID" value="NZ_JBBMQS010000005.1"/>
</dbReference>
<keyword evidence="3" id="KW-0808">Transferase</keyword>
<dbReference type="Proteomes" id="UP001461163">
    <property type="component" value="Unassembled WGS sequence"/>
</dbReference>
<accession>A0ABU9SUV1</accession>
<dbReference type="Pfam" id="PF00899">
    <property type="entry name" value="ThiF"/>
    <property type="match status" value="1"/>
</dbReference>
<evidence type="ECO:0000313" key="4">
    <source>
        <dbReference type="Proteomes" id="UP001461163"/>
    </source>
</evidence>
<dbReference type="SUPFAM" id="SSF69572">
    <property type="entry name" value="Activating enzymes of the ubiquitin-like proteins"/>
    <property type="match status" value="1"/>
</dbReference>
<dbReference type="InterPro" id="IPR045886">
    <property type="entry name" value="ThiF/MoeB/HesA"/>
</dbReference>
<reference evidence="3 4" key="1">
    <citation type="submission" date="2024-03" db="EMBL/GenBank/DDBJ databases">
        <title>Community enrichment and isolation of bacterial strains for fucoidan degradation.</title>
        <authorList>
            <person name="Sichert A."/>
        </authorList>
    </citation>
    <scope>NUCLEOTIDE SEQUENCE [LARGE SCALE GENOMIC DNA]</scope>
    <source>
        <strain evidence="3 4">AS12</strain>
    </source>
</reference>
<evidence type="ECO:0000259" key="1">
    <source>
        <dbReference type="Pfam" id="PF00899"/>
    </source>
</evidence>
<keyword evidence="3" id="KW-0548">Nucleotidyltransferase</keyword>
<organism evidence="3 4">
    <name type="scientific">Paraglaciecola mesophila</name>
    <dbReference type="NCBI Taxonomy" id="197222"/>
    <lineage>
        <taxon>Bacteria</taxon>
        <taxon>Pseudomonadati</taxon>
        <taxon>Pseudomonadota</taxon>
        <taxon>Gammaproteobacteria</taxon>
        <taxon>Alteromonadales</taxon>
        <taxon>Alteromonadaceae</taxon>
        <taxon>Paraglaciecola</taxon>
    </lineage>
</organism>
<sequence>MPNALNHVKDCIDRLLAPYSPRRLSTTEIKSQSLEYNAGWLIESPVCYEGDTVFLHLLITPNFPYKIPDIRIASPEIKPLTFPHLESDGKLCVWPERYCVTIDNYSYIKELLSDAVNLLKDAIEGKLEDHFFDEFLSYWAYYCKSNHRINCLCNYENKVTRQVFVFQNKQNVQTFADDKNSLVKWLDNKSSLPSPNANKLRERALGSIQTSAIICFGKPWHPSQFPKTGKEFTKLIENEFPNETDEIMALLCQSMANQYSSAPIILVSFETKSGPCFGSIVFARGLFTRKNRKSVLDGFRNSIPIKDFKNRIKTIPVFGGMVNRVDQSWSMGRDFNRRWFDIKNETVAIIGCGSVGASIARLLVQSGVSNLQLFDNDILKAENVSRHVLGQRELYLNKAKALGDSLAIDFPFVTVDVYPNLWQDVEAKSSRYKHELEKADVILSCTGDWYSDQMLITLQSEYTLSPIVFAFVEAHALASHVIVNPVDSNAFNSIHYTHTNKVGKMRCPVTYWENDTTQRIPACAGEFQPYGVIPMTHLHAMASEVVLDLLLIGEEELMPYRKIWFDSGKVLQSLNGDWSIGWKESYGDPKLGKYQRTLYFDGKFWVDRHD</sequence>
<dbReference type="Pfam" id="PF14461">
    <property type="entry name" value="Prok-E2_B"/>
    <property type="match status" value="1"/>
</dbReference>
<protein>
    <submittedName>
        <fullName evidence="3">ThiF family adenylyltransferase</fullName>
    </submittedName>
</protein>
<evidence type="ECO:0000313" key="3">
    <source>
        <dbReference type="EMBL" id="MEM5497653.1"/>
    </source>
</evidence>
<feature type="domain" description="Prokaryotic E2 family B" evidence="2">
    <location>
        <begin position="48"/>
        <end position="144"/>
    </location>
</feature>